<name>A0ABD1DKB1_CULPP</name>
<keyword evidence="6" id="KW-0375">Hydrogen ion transport</keyword>
<feature type="transmembrane region" description="Helical" evidence="12">
    <location>
        <begin position="549"/>
        <end position="574"/>
    </location>
</feature>
<dbReference type="EMBL" id="JBEHCU010005334">
    <property type="protein sequence ID" value="KAL1400173.1"/>
    <property type="molecule type" value="Genomic_DNA"/>
</dbReference>
<evidence type="ECO:0000256" key="2">
    <source>
        <dbReference type="ARBA" id="ARBA00006513"/>
    </source>
</evidence>
<feature type="transmembrane region" description="Helical" evidence="12">
    <location>
        <begin position="413"/>
        <end position="433"/>
    </location>
</feature>
<keyword evidence="10" id="KW-0407">Ion channel</keyword>
<keyword evidence="9 12" id="KW-0472">Membrane</keyword>
<keyword evidence="4" id="KW-1003">Cell membrane</keyword>
<dbReference type="PANTHER" id="PTHR21522">
    <property type="entry name" value="PROTON CHANNEL OTOP"/>
    <property type="match status" value="1"/>
</dbReference>
<feature type="transmembrane region" description="Helical" evidence="12">
    <location>
        <begin position="194"/>
        <end position="216"/>
    </location>
</feature>
<feature type="transmembrane region" description="Helical" evidence="12">
    <location>
        <begin position="321"/>
        <end position="343"/>
    </location>
</feature>
<feature type="transmembrane region" description="Helical" evidence="12">
    <location>
        <begin position="507"/>
        <end position="528"/>
    </location>
</feature>
<protein>
    <submittedName>
        <fullName evidence="13">Uncharacterized protein</fullName>
    </submittedName>
</protein>
<evidence type="ECO:0000256" key="8">
    <source>
        <dbReference type="ARBA" id="ARBA00023065"/>
    </source>
</evidence>
<dbReference type="Proteomes" id="UP001562425">
    <property type="component" value="Unassembled WGS sequence"/>
</dbReference>
<dbReference type="GO" id="GO:0005886">
    <property type="term" value="C:plasma membrane"/>
    <property type="evidence" value="ECO:0007669"/>
    <property type="project" value="UniProtKB-SubCell"/>
</dbReference>
<reference evidence="13 14" key="1">
    <citation type="submission" date="2024-05" db="EMBL/GenBank/DDBJ databases">
        <title>Culex pipiens pipiens assembly and annotation.</title>
        <authorList>
            <person name="Alout H."/>
            <person name="Durand T."/>
        </authorList>
    </citation>
    <scope>NUCLEOTIDE SEQUENCE [LARGE SCALE GENOMIC DNA]</scope>
    <source>
        <strain evidence="13">HA-2024</strain>
        <tissue evidence="13">Whole body</tissue>
    </source>
</reference>
<keyword evidence="8" id="KW-0406">Ion transport</keyword>
<keyword evidence="14" id="KW-1185">Reference proteome</keyword>
<feature type="transmembrane region" description="Helical" evidence="12">
    <location>
        <begin position="580"/>
        <end position="603"/>
    </location>
</feature>
<proteinExistence type="inferred from homology"/>
<evidence type="ECO:0000256" key="10">
    <source>
        <dbReference type="ARBA" id="ARBA00023303"/>
    </source>
</evidence>
<keyword evidence="5 12" id="KW-0812">Transmembrane</keyword>
<sequence>MGGDFEWIIGDQEDATAAAASSCPRRKPERLNTLVEESVSNANSTQSDIQIVVTQPPRPDASPQKLTPNASFAYRPESRRHTGNSLLSTDEQYDGTSRRPSLFAGLRRPSFNVQKKHLMEFLQRHGSKLSLNKMKDDLKVPEPPIVTEMRNKNRAIAEDHFSTAISALYAKLLIVLGLAFPITDVVSDKSPHHFYHGFYLYLYVVSVVFVCFMYAARFRHRARLSYVLQQYEGQTGLPDMLKPKPVHFGSFYLRVGAIAFGIGSMVYSGLEFGQYFELKLDERCHDVLIALVPTARMALCIVQMQFIFFSNGKFHMDRHRYVARFGLMHMLATNVCEWLYVIIEEAKHEIVHIAHAAAHQSTPAIVPPMATALSNGTGHHHDDHHLVRRSISDLSVSVECHRSNIMGSLVQNAAPFLFPCTIEYSLICAVILFEMWKKLRGSGPGNGSRKCSRKSLTGKSAHLLSIDCSNTQRGMFSGILVIVLTIIVLIMYFVLNKEVPYRRIATMEVTISEIILYLLTGAAVVWAIHRMRDLKFSQKKGDAGISLDCTLLVLAQVGIYIYSMFSIIGTFFSIGSTASATVYSVYAEIFSLIQTSLQTLFIMNAWWRRCKGAQQNRTKPGRELITFLLIANMAMWFINTLIKTNASFRPTLIDFYGPWAWTIITHVSMPMAIFYRFHSTICLFEIWKNTYKVSETQTTTNQVKRSRSDDDVDDGVRQPMTLDYLLTVMTEQFKLTQERIEAVSTTISEKIDSVKAELDDKLSSVSREIASFKEECGAKFLANEGALNALDERVNGITLEIGGLEKRNELVISGIPYLPGENLANYFQTMWKHDGLILVEFVLRNQRDDFFSSYLRKCNLQLSHLGINSTRRFYVNESLTVAARKIKAAALRLKKAGRLSTVYTKQGIVFLKGFGDQQAVAVYSESQLEQFK</sequence>
<feature type="transmembrane region" description="Helical" evidence="12">
    <location>
        <begin position="251"/>
        <end position="267"/>
    </location>
</feature>
<feature type="compositionally biased region" description="Polar residues" evidence="11">
    <location>
        <begin position="83"/>
        <end position="99"/>
    </location>
</feature>
<evidence type="ECO:0000313" key="14">
    <source>
        <dbReference type="Proteomes" id="UP001562425"/>
    </source>
</evidence>
<dbReference type="GO" id="GO:0015252">
    <property type="term" value="F:proton channel activity"/>
    <property type="evidence" value="ECO:0007669"/>
    <property type="project" value="UniProtKB-ARBA"/>
</dbReference>
<accession>A0ABD1DKB1</accession>
<dbReference type="AlphaFoldDB" id="A0ABD1DKB1"/>
<comment type="caution">
    <text evidence="13">The sequence shown here is derived from an EMBL/GenBank/DDBJ whole genome shotgun (WGS) entry which is preliminary data.</text>
</comment>
<feature type="transmembrane region" description="Helical" evidence="12">
    <location>
        <begin position="161"/>
        <end position="182"/>
    </location>
</feature>
<evidence type="ECO:0000256" key="3">
    <source>
        <dbReference type="ARBA" id="ARBA00022448"/>
    </source>
</evidence>
<keyword evidence="3" id="KW-0813">Transport</keyword>
<evidence type="ECO:0000256" key="11">
    <source>
        <dbReference type="SAM" id="MobiDB-lite"/>
    </source>
</evidence>
<feature type="region of interest" description="Disordered" evidence="11">
    <location>
        <begin position="55"/>
        <end position="99"/>
    </location>
</feature>
<evidence type="ECO:0000256" key="9">
    <source>
        <dbReference type="ARBA" id="ARBA00023136"/>
    </source>
</evidence>
<evidence type="ECO:0000256" key="12">
    <source>
        <dbReference type="SAM" id="Phobius"/>
    </source>
</evidence>
<organism evidence="13 14">
    <name type="scientific">Culex pipiens pipiens</name>
    <name type="common">Northern house mosquito</name>
    <dbReference type="NCBI Taxonomy" id="38569"/>
    <lineage>
        <taxon>Eukaryota</taxon>
        <taxon>Metazoa</taxon>
        <taxon>Ecdysozoa</taxon>
        <taxon>Arthropoda</taxon>
        <taxon>Hexapoda</taxon>
        <taxon>Insecta</taxon>
        <taxon>Pterygota</taxon>
        <taxon>Neoptera</taxon>
        <taxon>Endopterygota</taxon>
        <taxon>Diptera</taxon>
        <taxon>Nematocera</taxon>
        <taxon>Culicoidea</taxon>
        <taxon>Culicidae</taxon>
        <taxon>Culicinae</taxon>
        <taxon>Culicini</taxon>
        <taxon>Culex</taxon>
        <taxon>Culex</taxon>
    </lineage>
</organism>
<dbReference type="Pfam" id="PF03189">
    <property type="entry name" value="Otopetrin"/>
    <property type="match status" value="1"/>
</dbReference>
<evidence type="ECO:0000256" key="1">
    <source>
        <dbReference type="ARBA" id="ARBA00004651"/>
    </source>
</evidence>
<feature type="transmembrane region" description="Helical" evidence="12">
    <location>
        <begin position="287"/>
        <end position="309"/>
    </location>
</feature>
<gene>
    <name evidence="13" type="ORF">pipiens_007656</name>
</gene>
<evidence type="ECO:0000256" key="6">
    <source>
        <dbReference type="ARBA" id="ARBA00022781"/>
    </source>
</evidence>
<evidence type="ECO:0000256" key="5">
    <source>
        <dbReference type="ARBA" id="ARBA00022692"/>
    </source>
</evidence>
<dbReference type="InterPro" id="IPR004878">
    <property type="entry name" value="Otopetrin"/>
</dbReference>
<keyword evidence="7 12" id="KW-1133">Transmembrane helix</keyword>
<comment type="subcellular location">
    <subcellularLocation>
        <location evidence="1">Cell membrane</location>
        <topology evidence="1">Multi-pass membrane protein</topology>
    </subcellularLocation>
</comment>
<evidence type="ECO:0000256" key="4">
    <source>
        <dbReference type="ARBA" id="ARBA00022475"/>
    </source>
</evidence>
<comment type="similarity">
    <text evidence="2">Belongs to the otopetrin family.</text>
</comment>
<dbReference type="PANTHER" id="PTHR21522:SF30">
    <property type="entry name" value="GH01206P"/>
    <property type="match status" value="1"/>
</dbReference>
<feature type="transmembrane region" description="Helical" evidence="12">
    <location>
        <begin position="658"/>
        <end position="677"/>
    </location>
</feature>
<evidence type="ECO:0000313" key="13">
    <source>
        <dbReference type="EMBL" id="KAL1400173.1"/>
    </source>
</evidence>
<feature type="transmembrane region" description="Helical" evidence="12">
    <location>
        <begin position="624"/>
        <end position="642"/>
    </location>
</feature>
<evidence type="ECO:0000256" key="7">
    <source>
        <dbReference type="ARBA" id="ARBA00022989"/>
    </source>
</evidence>
<feature type="transmembrane region" description="Helical" evidence="12">
    <location>
        <begin position="475"/>
        <end position="495"/>
    </location>
</feature>